<keyword evidence="4" id="KW-1185">Reference proteome</keyword>
<dbReference type="Pfam" id="PF09834">
    <property type="entry name" value="DUF2061"/>
    <property type="match status" value="2"/>
</dbReference>
<dbReference type="InterPro" id="IPR018638">
    <property type="entry name" value="DUF2061_membrane"/>
</dbReference>
<dbReference type="OrthoDB" id="197461at2"/>
<feature type="transmembrane region" description="Helical" evidence="1">
    <location>
        <begin position="20"/>
        <end position="39"/>
    </location>
</feature>
<evidence type="ECO:0000256" key="1">
    <source>
        <dbReference type="SAM" id="Phobius"/>
    </source>
</evidence>
<dbReference type="EMBL" id="MQUB01000001">
    <property type="protein sequence ID" value="PQB04223.1"/>
    <property type="molecule type" value="Genomic_DNA"/>
</dbReference>
<feature type="domain" description="DUF2061" evidence="2">
    <location>
        <begin position="12"/>
        <end position="68"/>
    </location>
</feature>
<gene>
    <name evidence="3" type="ORF">BST85_04385</name>
</gene>
<proteinExistence type="predicted"/>
<evidence type="ECO:0000259" key="2">
    <source>
        <dbReference type="Pfam" id="PF09834"/>
    </source>
</evidence>
<evidence type="ECO:0000313" key="4">
    <source>
        <dbReference type="Proteomes" id="UP000239800"/>
    </source>
</evidence>
<feature type="transmembrane region" description="Helical" evidence="1">
    <location>
        <begin position="84"/>
        <end position="103"/>
    </location>
</feature>
<organism evidence="3 4">
    <name type="scientific">Aureitalea marina</name>
    <dbReference type="NCBI Taxonomy" id="930804"/>
    <lineage>
        <taxon>Bacteria</taxon>
        <taxon>Pseudomonadati</taxon>
        <taxon>Bacteroidota</taxon>
        <taxon>Flavobacteriia</taxon>
        <taxon>Flavobacteriales</taxon>
        <taxon>Flavobacteriaceae</taxon>
        <taxon>Aureitalea</taxon>
    </lineage>
</organism>
<dbReference type="RefSeq" id="WP_104812151.1">
    <property type="nucleotide sequence ID" value="NZ_MQUB01000001.1"/>
</dbReference>
<keyword evidence="1" id="KW-0472">Membrane</keyword>
<keyword evidence="1" id="KW-0812">Transmembrane</keyword>
<accession>A0A2S7KNS8</accession>
<dbReference type="Proteomes" id="UP000239800">
    <property type="component" value="Unassembled WGS sequence"/>
</dbReference>
<sequence length="152" mass="18001">MSVKRESHIRSLAKGISWRIVATTDTILVVLLVTCLLGECSIEHALAIGGVEFLIKFAVYYVHERLWQVWRPSQVTHRRTLYKSISWRLIATTQTFIISGAVLNRFDEVALYIALTELFTKFILYYLHERLWLRLPLGKMRSWFYRTVLRRR</sequence>
<comment type="caution">
    <text evidence="3">The sequence shown here is derived from an EMBL/GenBank/DDBJ whole genome shotgun (WGS) entry which is preliminary data.</text>
</comment>
<keyword evidence="1" id="KW-1133">Transmembrane helix</keyword>
<dbReference type="AlphaFoldDB" id="A0A2S7KNS8"/>
<feature type="transmembrane region" description="Helical" evidence="1">
    <location>
        <begin position="45"/>
        <end position="63"/>
    </location>
</feature>
<reference evidence="3 4" key="1">
    <citation type="submission" date="2016-11" db="EMBL/GenBank/DDBJ databases">
        <title>Trade-off between light-utilization and light-protection in marine flavobacteria.</title>
        <authorList>
            <person name="Kumagai Y."/>
        </authorList>
    </citation>
    <scope>NUCLEOTIDE SEQUENCE [LARGE SCALE GENOMIC DNA]</scope>
    <source>
        <strain evidence="3 4">NBRC 107741</strain>
    </source>
</reference>
<evidence type="ECO:0000313" key="3">
    <source>
        <dbReference type="EMBL" id="PQB04223.1"/>
    </source>
</evidence>
<feature type="domain" description="DUF2061" evidence="2">
    <location>
        <begin position="82"/>
        <end position="132"/>
    </location>
</feature>
<protein>
    <recommendedName>
        <fullName evidence="2">DUF2061 domain-containing protein</fullName>
    </recommendedName>
</protein>
<name>A0A2S7KNS8_9FLAO</name>
<feature type="transmembrane region" description="Helical" evidence="1">
    <location>
        <begin position="109"/>
        <end position="127"/>
    </location>
</feature>